<organism evidence="1 2">
    <name type="scientific">Symbiodinium microadriaticum</name>
    <name type="common">Dinoflagellate</name>
    <name type="synonym">Zooxanthella microadriatica</name>
    <dbReference type="NCBI Taxonomy" id="2951"/>
    <lineage>
        <taxon>Eukaryota</taxon>
        <taxon>Sar</taxon>
        <taxon>Alveolata</taxon>
        <taxon>Dinophyceae</taxon>
        <taxon>Suessiales</taxon>
        <taxon>Symbiodiniaceae</taxon>
        <taxon>Symbiodinium</taxon>
    </lineage>
</organism>
<proteinExistence type="predicted"/>
<sequence>MEASVQRETEVNAALEDKEHWRRSLQPGLSAVLKLAQHEPPSDRLEDEKPTLRRPTKRVARHMSKTGGTFSEALLEQVVNKTFLRIIRDTDALTPQLRSGNFVLGTMRNPCDLQVSLAHFAPSKAFMGEWRTMGPPIRPKKEQCDRGLESGIFESWVLNSRRKTKAGPVGIQSVRFWLMYLASHKCLPIVREYAAKGPKNRESTRWQYSRASREANCTEAHLHSSLKSFRPTEVADCWMFTETYWEDLERCLRDYGSLSEILASSISWERFYAIRANTSLALSLDDRHSPERKSRQTGCSAYFQKEDFRKLEMDADVHLFSRFGYQCCGARQPRNHR</sequence>
<keyword evidence="2" id="KW-1185">Reference proteome</keyword>
<name>A0A1Q9EPC8_SYMMI</name>
<accession>A0A1Q9EPC8</accession>
<comment type="caution">
    <text evidence="1">The sequence shown here is derived from an EMBL/GenBank/DDBJ whole genome shotgun (WGS) entry which is preliminary data.</text>
</comment>
<reference evidence="1 2" key="1">
    <citation type="submission" date="2016-02" db="EMBL/GenBank/DDBJ databases">
        <title>Genome analysis of coral dinoflagellate symbionts highlights evolutionary adaptations to a symbiotic lifestyle.</title>
        <authorList>
            <person name="Aranda M."/>
            <person name="Li Y."/>
            <person name="Liew Y.J."/>
            <person name="Baumgarten S."/>
            <person name="Simakov O."/>
            <person name="Wilson M."/>
            <person name="Piel J."/>
            <person name="Ashoor H."/>
            <person name="Bougouffa S."/>
            <person name="Bajic V.B."/>
            <person name="Ryu T."/>
            <person name="Ravasi T."/>
            <person name="Bayer T."/>
            <person name="Micklem G."/>
            <person name="Kim H."/>
            <person name="Bhak J."/>
            <person name="Lajeunesse T.C."/>
            <person name="Voolstra C.R."/>
        </authorList>
    </citation>
    <scope>NUCLEOTIDE SEQUENCE [LARGE SCALE GENOMIC DNA]</scope>
    <source>
        <strain evidence="1 2">CCMP2467</strain>
    </source>
</reference>
<gene>
    <name evidence="1" type="ORF">AK812_SmicGene7157</name>
</gene>
<evidence type="ECO:0000313" key="1">
    <source>
        <dbReference type="EMBL" id="OLQ09295.1"/>
    </source>
</evidence>
<dbReference type="EMBL" id="LSRX01000100">
    <property type="protein sequence ID" value="OLQ09295.1"/>
    <property type="molecule type" value="Genomic_DNA"/>
</dbReference>
<dbReference type="Proteomes" id="UP000186817">
    <property type="component" value="Unassembled WGS sequence"/>
</dbReference>
<dbReference type="AlphaFoldDB" id="A0A1Q9EPC8"/>
<protein>
    <submittedName>
        <fullName evidence="1">Uncharacterized protein</fullName>
    </submittedName>
</protein>
<evidence type="ECO:0000313" key="2">
    <source>
        <dbReference type="Proteomes" id="UP000186817"/>
    </source>
</evidence>
<dbReference type="OrthoDB" id="431551at2759"/>